<reference evidence="1" key="1">
    <citation type="submission" date="2023-04" db="EMBL/GenBank/DDBJ databases">
        <authorList>
            <person name="Zhang X."/>
        </authorList>
    </citation>
    <scope>NUCLEOTIDE SEQUENCE</scope>
</reference>
<proteinExistence type="predicted"/>
<organism evidence="1">
    <name type="scientific">Bacillus phage SDFMU_Pbc</name>
    <dbReference type="NCBI Taxonomy" id="3076135"/>
    <lineage>
        <taxon>Viruses</taxon>
        <taxon>Duplodnaviria</taxon>
        <taxon>Heunggongvirae</taxon>
        <taxon>Uroviricota</taxon>
        <taxon>Caudoviricetes</taxon>
        <taxon>Herelleviridae</taxon>
        <taxon>Bastillevirinae</taxon>
        <taxon>Agatevirus</taxon>
        <taxon>Agatevirus agate</taxon>
    </lineage>
</organism>
<dbReference type="EMBL" id="OQ884030">
    <property type="protein sequence ID" value="WNO29746.1"/>
    <property type="molecule type" value="Genomic_DNA"/>
</dbReference>
<protein>
    <submittedName>
        <fullName evidence="1">Uncharacterized protein</fullName>
    </submittedName>
</protein>
<sequence length="70" mass="8025">MTAQPILINTVSYGVRRTYEIRQGTFEGSLYSLLSDAQINTTHLMDFIRYVEDAGAWALEQNISTYNFDN</sequence>
<evidence type="ECO:0000313" key="1">
    <source>
        <dbReference type="EMBL" id="WNO29746.1"/>
    </source>
</evidence>
<accession>A0AA96R153</accession>
<name>A0AA96R153_9CAUD</name>